<dbReference type="GO" id="GO:0000156">
    <property type="term" value="F:phosphorelay response regulator activity"/>
    <property type="evidence" value="ECO:0007669"/>
    <property type="project" value="TreeGrafter"/>
</dbReference>
<evidence type="ECO:0000256" key="5">
    <source>
        <dbReference type="ARBA" id="ARBA00023163"/>
    </source>
</evidence>
<keyword evidence="4 7" id="KW-0238">DNA-binding</keyword>
<feature type="DNA-binding region" description="OmpR/PhoB-type" evidence="7">
    <location>
        <begin position="125"/>
        <end position="223"/>
    </location>
</feature>
<evidence type="ECO:0000256" key="3">
    <source>
        <dbReference type="ARBA" id="ARBA00023015"/>
    </source>
</evidence>
<dbReference type="Pfam" id="PF00486">
    <property type="entry name" value="Trans_reg_C"/>
    <property type="match status" value="1"/>
</dbReference>
<dbReference type="SUPFAM" id="SSF52172">
    <property type="entry name" value="CheY-like"/>
    <property type="match status" value="1"/>
</dbReference>
<dbReference type="RefSeq" id="WP_061833761.1">
    <property type="nucleotide sequence ID" value="NZ_LUKE01000001.1"/>
</dbReference>
<evidence type="ECO:0000259" key="9">
    <source>
        <dbReference type="PROSITE" id="PS50110"/>
    </source>
</evidence>
<comment type="caution">
    <text evidence="11">The sequence shown here is derived from an EMBL/GenBank/DDBJ whole genome shotgun (WGS) entry which is preliminary data.</text>
</comment>
<feature type="domain" description="Response regulatory" evidence="9">
    <location>
        <begin position="2"/>
        <end position="116"/>
    </location>
</feature>
<dbReference type="PANTHER" id="PTHR48111">
    <property type="entry name" value="REGULATOR OF RPOS"/>
    <property type="match status" value="1"/>
</dbReference>
<dbReference type="OrthoDB" id="5290939at2"/>
<evidence type="ECO:0000256" key="1">
    <source>
        <dbReference type="ARBA" id="ARBA00022553"/>
    </source>
</evidence>
<dbReference type="Gene3D" id="6.10.250.690">
    <property type="match status" value="1"/>
</dbReference>
<dbReference type="InterPro" id="IPR011006">
    <property type="entry name" value="CheY-like_superfamily"/>
</dbReference>
<dbReference type="EMBL" id="LUKE01000001">
    <property type="protein sequence ID" value="KYG66195.1"/>
    <property type="molecule type" value="Genomic_DNA"/>
</dbReference>
<dbReference type="PANTHER" id="PTHR48111:SF22">
    <property type="entry name" value="REGULATOR OF RPOS"/>
    <property type="match status" value="1"/>
</dbReference>
<dbReference type="InterPro" id="IPR036388">
    <property type="entry name" value="WH-like_DNA-bd_sf"/>
</dbReference>
<dbReference type="FunFam" id="1.10.10.10:FF:000005">
    <property type="entry name" value="Two-component system response regulator"/>
    <property type="match status" value="1"/>
</dbReference>
<dbReference type="GO" id="GO:0005829">
    <property type="term" value="C:cytosol"/>
    <property type="evidence" value="ECO:0007669"/>
    <property type="project" value="TreeGrafter"/>
</dbReference>
<keyword evidence="3" id="KW-0805">Transcription regulation</keyword>
<dbReference type="GO" id="GO:0000976">
    <property type="term" value="F:transcription cis-regulatory region binding"/>
    <property type="evidence" value="ECO:0007669"/>
    <property type="project" value="TreeGrafter"/>
</dbReference>
<dbReference type="InterPro" id="IPR039420">
    <property type="entry name" value="WalR-like"/>
</dbReference>
<evidence type="ECO:0000313" key="11">
    <source>
        <dbReference type="EMBL" id="KYG66195.1"/>
    </source>
</evidence>
<feature type="coiled-coil region" evidence="8">
    <location>
        <begin position="105"/>
        <end position="155"/>
    </location>
</feature>
<evidence type="ECO:0000313" key="12">
    <source>
        <dbReference type="Proteomes" id="UP000075320"/>
    </source>
</evidence>
<evidence type="ECO:0000256" key="4">
    <source>
        <dbReference type="ARBA" id="ARBA00023125"/>
    </source>
</evidence>
<dbReference type="PROSITE" id="PS50110">
    <property type="entry name" value="RESPONSE_REGULATORY"/>
    <property type="match status" value="1"/>
</dbReference>
<reference evidence="11 12" key="1">
    <citation type="submission" date="2016-03" db="EMBL/GenBank/DDBJ databases">
        <authorList>
            <person name="Ploux O."/>
        </authorList>
    </citation>
    <scope>NUCLEOTIDE SEQUENCE [LARGE SCALE GENOMIC DNA]</scope>
    <source>
        <strain evidence="11 12">R0</strain>
    </source>
</reference>
<proteinExistence type="predicted"/>
<dbReference type="Gene3D" id="3.40.50.2300">
    <property type="match status" value="1"/>
</dbReference>
<evidence type="ECO:0000256" key="7">
    <source>
        <dbReference type="PROSITE-ProRule" id="PRU01091"/>
    </source>
</evidence>
<feature type="domain" description="OmpR/PhoB-type" evidence="10">
    <location>
        <begin position="125"/>
        <end position="223"/>
    </location>
</feature>
<name>A0A150WPS4_BDEBC</name>
<accession>A0A150WPS4</accession>
<dbReference type="SMART" id="SM00862">
    <property type="entry name" value="Trans_reg_C"/>
    <property type="match status" value="1"/>
</dbReference>
<feature type="modified residue" description="4-aspartylphosphate" evidence="6">
    <location>
        <position position="51"/>
    </location>
</feature>
<dbReference type="SMART" id="SM00448">
    <property type="entry name" value="REC"/>
    <property type="match status" value="1"/>
</dbReference>
<evidence type="ECO:0000259" key="10">
    <source>
        <dbReference type="PROSITE" id="PS51755"/>
    </source>
</evidence>
<organism evidence="11 12">
    <name type="scientific">Bdellovibrio bacteriovorus</name>
    <dbReference type="NCBI Taxonomy" id="959"/>
    <lineage>
        <taxon>Bacteria</taxon>
        <taxon>Pseudomonadati</taxon>
        <taxon>Bdellovibrionota</taxon>
        <taxon>Bdellovibrionia</taxon>
        <taxon>Bdellovibrionales</taxon>
        <taxon>Pseudobdellovibrionaceae</taxon>
        <taxon>Bdellovibrio</taxon>
    </lineage>
</organism>
<evidence type="ECO:0000256" key="2">
    <source>
        <dbReference type="ARBA" id="ARBA00023012"/>
    </source>
</evidence>
<dbReference type="InterPro" id="IPR001867">
    <property type="entry name" value="OmpR/PhoB-type_DNA-bd"/>
</dbReference>
<keyword evidence="2" id="KW-0902">Two-component regulatory system</keyword>
<dbReference type="Proteomes" id="UP000075320">
    <property type="component" value="Unassembled WGS sequence"/>
</dbReference>
<dbReference type="GO" id="GO:0032993">
    <property type="term" value="C:protein-DNA complex"/>
    <property type="evidence" value="ECO:0007669"/>
    <property type="project" value="TreeGrafter"/>
</dbReference>
<dbReference type="GO" id="GO:0006355">
    <property type="term" value="P:regulation of DNA-templated transcription"/>
    <property type="evidence" value="ECO:0007669"/>
    <property type="project" value="InterPro"/>
</dbReference>
<dbReference type="PROSITE" id="PS51755">
    <property type="entry name" value="OMPR_PHOB"/>
    <property type="match status" value="1"/>
</dbReference>
<keyword evidence="5" id="KW-0804">Transcription</keyword>
<dbReference type="Pfam" id="PF00072">
    <property type="entry name" value="Response_reg"/>
    <property type="match status" value="1"/>
</dbReference>
<dbReference type="Gene3D" id="1.10.10.10">
    <property type="entry name" value="Winged helix-like DNA-binding domain superfamily/Winged helix DNA-binding domain"/>
    <property type="match status" value="1"/>
</dbReference>
<dbReference type="InterPro" id="IPR001789">
    <property type="entry name" value="Sig_transdc_resp-reg_receiver"/>
</dbReference>
<sequence length="224" mass="25812">MRCLVVEDDNEIATIVKQGLGELEGEVEVESNGRRAYERALTNNYDIIVLDLMLPEMDGYTFAKSLREKEVQTPILILSALRELDDRLKGLSMGGDDYLTKPFAMAELQIRVKNLLKRAQKTSEVTQLVFQDLKLNRLNRDVVRAGRKLDLQEREFVLLDLFMSNPNKIIGKQTILKEVWNYDFDPQTNVVDVLVCRLRNKLEKDFPTRLIYTVRGVGYVLKSS</sequence>
<evidence type="ECO:0000256" key="8">
    <source>
        <dbReference type="SAM" id="Coils"/>
    </source>
</evidence>
<keyword evidence="1 6" id="KW-0597">Phosphoprotein</keyword>
<protein>
    <submittedName>
        <fullName evidence="11">DNA-binding response regulator</fullName>
    </submittedName>
</protein>
<dbReference type="CDD" id="cd00383">
    <property type="entry name" value="trans_reg_C"/>
    <property type="match status" value="1"/>
</dbReference>
<evidence type="ECO:0000256" key="6">
    <source>
        <dbReference type="PROSITE-ProRule" id="PRU00169"/>
    </source>
</evidence>
<keyword evidence="12" id="KW-1185">Reference proteome</keyword>
<dbReference type="AlphaFoldDB" id="A0A150WPS4"/>
<gene>
    <name evidence="11" type="ORF">AZI86_03805</name>
</gene>
<keyword evidence="8" id="KW-0175">Coiled coil</keyword>